<evidence type="ECO:0000313" key="1">
    <source>
        <dbReference type="EMBL" id="KHD07079.1"/>
    </source>
</evidence>
<evidence type="ECO:0000313" key="2">
    <source>
        <dbReference type="Proteomes" id="UP000030428"/>
    </source>
</evidence>
<dbReference type="AlphaFoldDB" id="A0A0A6PA13"/>
<proteinExistence type="predicted"/>
<sequence>MESLVALVHYLEAFTKKDAFRVEIHWTLFNQPFKIMVDTLWEQARPFMVEDVQVYCLSPEDLLFHLCIHTAVQNGFFGIRFLCDIHNTIRYYQDEIDWEILFHLIASRPPMESRESCLSVARDWLATQVPEKVLEQFKPDDFNLELVAKTKEIITKDTNPRIIPENIARLWMPNKSFREKLSIVLKRIFLPPEMLVKIYHAPENSLRVYFYYPVRLKDLLVSHSGTVWRMLRGDKEMQALMTQDNRVSVLMEWMKSN</sequence>
<gene>
    <name evidence="1" type="ORF">PN36_04710</name>
</gene>
<organism evidence="1 2">
    <name type="scientific">Candidatus Thiomargarita nelsonii</name>
    <dbReference type="NCBI Taxonomy" id="1003181"/>
    <lineage>
        <taxon>Bacteria</taxon>
        <taxon>Pseudomonadati</taxon>
        <taxon>Pseudomonadota</taxon>
        <taxon>Gammaproteobacteria</taxon>
        <taxon>Thiotrichales</taxon>
        <taxon>Thiotrichaceae</taxon>
        <taxon>Thiomargarita</taxon>
    </lineage>
</organism>
<dbReference type="EMBL" id="JSZA02000013">
    <property type="protein sequence ID" value="KHD07079.1"/>
    <property type="molecule type" value="Genomic_DNA"/>
</dbReference>
<comment type="caution">
    <text evidence="1">The sequence shown here is derived from an EMBL/GenBank/DDBJ whole genome shotgun (WGS) entry which is preliminary data.</text>
</comment>
<keyword evidence="2" id="KW-1185">Reference proteome</keyword>
<dbReference type="Pfam" id="PF14907">
    <property type="entry name" value="NTP_transf_5"/>
    <property type="match status" value="1"/>
</dbReference>
<name>A0A0A6PA13_9GAMM</name>
<reference evidence="1 2" key="1">
    <citation type="journal article" date="2016" name="Front. Microbiol.">
        <title>Single-Cell (Meta-)Genomics of a Dimorphic Candidatus Thiomargarita nelsonii Reveals Genomic Plasticity.</title>
        <authorList>
            <person name="Flood B.E."/>
            <person name="Fliss P."/>
            <person name="Jones D.S."/>
            <person name="Dick G.J."/>
            <person name="Jain S."/>
            <person name="Kaster A.K."/>
            <person name="Winkel M."/>
            <person name="Mussmann M."/>
            <person name="Bailey J."/>
        </authorList>
    </citation>
    <scope>NUCLEOTIDE SEQUENCE [LARGE SCALE GENOMIC DNA]</scope>
    <source>
        <strain evidence="1">Hydrate Ridge</strain>
    </source>
</reference>
<accession>A0A0A6PA13</accession>
<dbReference type="InterPro" id="IPR039498">
    <property type="entry name" value="NTP_transf_5"/>
</dbReference>
<dbReference type="Proteomes" id="UP000030428">
    <property type="component" value="Unassembled WGS sequence"/>
</dbReference>
<protein>
    <submittedName>
        <fullName evidence="1">Uncharacterized protein</fullName>
    </submittedName>
</protein>